<evidence type="ECO:0000256" key="1">
    <source>
        <dbReference type="ARBA" id="ARBA00004141"/>
    </source>
</evidence>
<feature type="compositionally biased region" description="Polar residues" evidence="10">
    <location>
        <begin position="284"/>
        <end position="295"/>
    </location>
</feature>
<keyword evidence="8 9" id="KW-0807">Transducer</keyword>
<feature type="transmembrane region" description="Helical" evidence="11">
    <location>
        <begin position="61"/>
        <end position="83"/>
    </location>
</feature>
<dbReference type="SUPFAM" id="SSF81321">
    <property type="entry name" value="Family A G protein-coupled receptor-like"/>
    <property type="match status" value="1"/>
</dbReference>
<dbReference type="PROSITE" id="PS00237">
    <property type="entry name" value="G_PROTEIN_RECEP_F1_1"/>
    <property type="match status" value="1"/>
</dbReference>
<dbReference type="InterPro" id="IPR017452">
    <property type="entry name" value="GPCR_Rhodpsn_7TM"/>
</dbReference>
<gene>
    <name evidence="13" type="primary">nngr-a19</name>
</gene>
<evidence type="ECO:0000256" key="10">
    <source>
        <dbReference type="SAM" id="MobiDB-lite"/>
    </source>
</evidence>
<name>U3U964_NILLU</name>
<feature type="transmembrane region" description="Helical" evidence="11">
    <location>
        <begin position="132"/>
        <end position="152"/>
    </location>
</feature>
<organism evidence="13">
    <name type="scientific">Nilaparvata lugens</name>
    <name type="common">Brown planthopper</name>
    <dbReference type="NCBI Taxonomy" id="108931"/>
    <lineage>
        <taxon>Eukaryota</taxon>
        <taxon>Metazoa</taxon>
        <taxon>Ecdysozoa</taxon>
        <taxon>Arthropoda</taxon>
        <taxon>Hexapoda</taxon>
        <taxon>Insecta</taxon>
        <taxon>Pterygota</taxon>
        <taxon>Neoptera</taxon>
        <taxon>Paraneoptera</taxon>
        <taxon>Hemiptera</taxon>
        <taxon>Auchenorrhyncha</taxon>
        <taxon>Fulgoroidea</taxon>
        <taxon>Delphacidae</taxon>
        <taxon>Delphacinae</taxon>
        <taxon>Nilaparvata</taxon>
    </lineage>
</organism>
<evidence type="ECO:0000256" key="5">
    <source>
        <dbReference type="ARBA" id="ARBA00023040"/>
    </source>
</evidence>
<feature type="compositionally biased region" description="Low complexity" evidence="10">
    <location>
        <begin position="296"/>
        <end position="310"/>
    </location>
</feature>
<evidence type="ECO:0000256" key="3">
    <source>
        <dbReference type="ARBA" id="ARBA00022692"/>
    </source>
</evidence>
<keyword evidence="6 11" id="KW-0472">Membrane</keyword>
<comment type="subcellular location">
    <subcellularLocation>
        <location evidence="1">Membrane</location>
        <topology evidence="1">Multi-pass membrane protein</topology>
    </subcellularLocation>
</comment>
<dbReference type="PANTHER" id="PTHR24243">
    <property type="entry name" value="G-PROTEIN COUPLED RECEPTOR"/>
    <property type="match status" value="1"/>
</dbReference>
<keyword evidence="3 9" id="KW-0812">Transmembrane</keyword>
<evidence type="ECO:0000256" key="9">
    <source>
        <dbReference type="RuleBase" id="RU000688"/>
    </source>
</evidence>
<dbReference type="GO" id="GO:0005886">
    <property type="term" value="C:plasma membrane"/>
    <property type="evidence" value="ECO:0007669"/>
    <property type="project" value="TreeGrafter"/>
</dbReference>
<dbReference type="OrthoDB" id="9990906at2759"/>
<dbReference type="Pfam" id="PF00001">
    <property type="entry name" value="7tm_1"/>
    <property type="match status" value="1"/>
</dbReference>
<keyword evidence="5 9" id="KW-0297">G-protein coupled receptor</keyword>
<keyword evidence="4 11" id="KW-1133">Transmembrane helix</keyword>
<dbReference type="PRINTS" id="PR00237">
    <property type="entry name" value="GPCRRHODOPSN"/>
</dbReference>
<dbReference type="AlphaFoldDB" id="U3U964"/>
<evidence type="ECO:0000259" key="12">
    <source>
        <dbReference type="PROSITE" id="PS50262"/>
    </source>
</evidence>
<sequence length="453" mass="52249">MHHHHVPPYGNWTLFSHYNSSHYHDQDLQYGDYKQYDEESWPPTQECPAIMKLFDLDFFHLYYIPAIISVGLVGNLLSCVVFLRTHLKMRSSSYYLAALATADFGFNVTLLLVWLSGFGLRVFNEEGWCQGVVYFSSVCSFLSVWLIVAFTVERFIAVQYPLHRPHMCTVERAKAVVSLLAALALLLHCYSFFTASVRLSPEGGDQICEMNERYREAMRVINIVDTVLTLIVPLALIVVMNTMITRNLLRFGKRLQQQNNQSNPPPTQQLQSDFNLNQINSSSSTNKICRGPSQQSFHSSNRAATSSSSHVQMQAQTVVTTRLTNATTQETPPQATRCIHIRSSRTNLVSTKTQQSITKMLLLISTVFVMLNLPSYVIRLYVFVCFSLWRQEASNSLWCMQQFFMLLYYTNFSINFLLYSMCGITFRRCLWQLIRNKLKALTRHKCFFLRQRS</sequence>
<evidence type="ECO:0000256" key="8">
    <source>
        <dbReference type="ARBA" id="ARBA00023224"/>
    </source>
</evidence>
<evidence type="ECO:0000256" key="7">
    <source>
        <dbReference type="ARBA" id="ARBA00023170"/>
    </source>
</evidence>
<accession>U3U964</accession>
<dbReference type="InterPro" id="IPR000276">
    <property type="entry name" value="GPCR_Rhodpsn"/>
</dbReference>
<feature type="transmembrane region" description="Helical" evidence="11">
    <location>
        <begin position="360"/>
        <end position="383"/>
    </location>
</feature>
<evidence type="ECO:0000256" key="11">
    <source>
        <dbReference type="SAM" id="Phobius"/>
    </source>
</evidence>
<comment type="similarity">
    <text evidence="2 9">Belongs to the G-protein coupled receptor 1 family.</text>
</comment>
<dbReference type="EMBL" id="AB817302">
    <property type="protein sequence ID" value="BAO01069.1"/>
    <property type="molecule type" value="mRNA"/>
</dbReference>
<evidence type="ECO:0000256" key="6">
    <source>
        <dbReference type="ARBA" id="ARBA00023136"/>
    </source>
</evidence>
<feature type="region of interest" description="Disordered" evidence="10">
    <location>
        <begin position="284"/>
        <end position="311"/>
    </location>
</feature>
<evidence type="ECO:0000256" key="2">
    <source>
        <dbReference type="ARBA" id="ARBA00010663"/>
    </source>
</evidence>
<feature type="domain" description="G-protein coupled receptors family 1 profile" evidence="12">
    <location>
        <begin position="74"/>
        <end position="419"/>
    </location>
</feature>
<protein>
    <submittedName>
        <fullName evidence="13">Neuropeptide GPCR A19</fullName>
    </submittedName>
</protein>
<feature type="transmembrane region" description="Helical" evidence="11">
    <location>
        <begin position="95"/>
        <end position="120"/>
    </location>
</feature>
<dbReference type="GO" id="GO:0007218">
    <property type="term" value="P:neuropeptide signaling pathway"/>
    <property type="evidence" value="ECO:0007669"/>
    <property type="project" value="UniProtKB-KW"/>
</dbReference>
<evidence type="ECO:0000256" key="4">
    <source>
        <dbReference type="ARBA" id="ARBA00022989"/>
    </source>
</evidence>
<feature type="transmembrane region" description="Helical" evidence="11">
    <location>
        <begin position="220"/>
        <end position="244"/>
    </location>
</feature>
<feature type="transmembrane region" description="Helical" evidence="11">
    <location>
        <begin position="403"/>
        <end position="426"/>
    </location>
</feature>
<dbReference type="PROSITE" id="PS50262">
    <property type="entry name" value="G_PROTEIN_RECEP_F1_2"/>
    <property type="match status" value="1"/>
</dbReference>
<proteinExistence type="evidence at transcript level"/>
<keyword evidence="13" id="KW-0527">Neuropeptide</keyword>
<evidence type="ECO:0000313" key="13">
    <source>
        <dbReference type="EMBL" id="BAO01069.1"/>
    </source>
</evidence>
<dbReference type="PANTHER" id="PTHR24243:SF230">
    <property type="entry name" value="G-PROTEIN COUPLED RECEPTORS FAMILY 1 PROFILE DOMAIN-CONTAINING PROTEIN"/>
    <property type="match status" value="1"/>
</dbReference>
<reference evidence="13" key="1">
    <citation type="journal article" date="2014" name="Peptides">
        <title>Transcriptome analysis of neuropeptides and G-protein coupled receptors (GPCRs) for neuropeptides in the brown planthopper Nilaparvata lugens.</title>
        <authorList>
            <person name="Tanaka Y."/>
            <person name="Suetsugu Y."/>
            <person name="Yamamoto K."/>
            <person name="Noda H."/>
            <person name="Shinoda T."/>
        </authorList>
    </citation>
    <scope>NUCLEOTIDE SEQUENCE</scope>
</reference>
<dbReference type="Gene3D" id="1.20.1070.10">
    <property type="entry name" value="Rhodopsin 7-helix transmembrane proteins"/>
    <property type="match status" value="1"/>
</dbReference>
<dbReference type="GO" id="GO:0004930">
    <property type="term" value="F:G protein-coupled receptor activity"/>
    <property type="evidence" value="ECO:0007669"/>
    <property type="project" value="UniProtKB-KW"/>
</dbReference>
<feature type="transmembrane region" description="Helical" evidence="11">
    <location>
        <begin position="173"/>
        <end position="193"/>
    </location>
</feature>
<keyword evidence="7 9" id="KW-0675">Receptor</keyword>